<evidence type="ECO:0000256" key="8">
    <source>
        <dbReference type="ARBA" id="ARBA00022962"/>
    </source>
</evidence>
<dbReference type="InterPro" id="IPR046348">
    <property type="entry name" value="SIS_dom_sf"/>
</dbReference>
<dbReference type="GO" id="GO:0006487">
    <property type="term" value="P:protein N-linked glycosylation"/>
    <property type="evidence" value="ECO:0007669"/>
    <property type="project" value="TreeGrafter"/>
</dbReference>
<evidence type="ECO:0000259" key="11">
    <source>
        <dbReference type="PROSITE" id="PS51278"/>
    </source>
</evidence>
<organism evidence="13 14">
    <name type="scientific">Ordospora colligata OC4</name>
    <dbReference type="NCBI Taxonomy" id="1354746"/>
    <lineage>
        <taxon>Eukaryota</taxon>
        <taxon>Fungi</taxon>
        <taxon>Fungi incertae sedis</taxon>
        <taxon>Microsporidia</taxon>
        <taxon>Ordosporidae</taxon>
        <taxon>Ordospora</taxon>
    </lineage>
</organism>
<dbReference type="CDD" id="cd05009">
    <property type="entry name" value="SIS_GlmS_GlmD_2"/>
    <property type="match status" value="1"/>
</dbReference>
<evidence type="ECO:0000256" key="5">
    <source>
        <dbReference type="ARBA" id="ARBA00022576"/>
    </source>
</evidence>
<dbReference type="GO" id="GO:0006048">
    <property type="term" value="P:UDP-N-acetylglucosamine biosynthetic process"/>
    <property type="evidence" value="ECO:0007669"/>
    <property type="project" value="UniProtKB-UniPathway"/>
</dbReference>
<dbReference type="InterPro" id="IPR017932">
    <property type="entry name" value="GATase_2_dom"/>
</dbReference>
<comment type="function">
    <text evidence="2">Involved in amino sugar synthesis (formation of chitin, supplies the amino sugars of asparagine-linked oligosaccharides of glycoproteins).</text>
</comment>
<evidence type="ECO:0000256" key="9">
    <source>
        <dbReference type="ARBA" id="ARBA00029805"/>
    </source>
</evidence>
<dbReference type="SUPFAM" id="SSF56235">
    <property type="entry name" value="N-terminal nucleophile aminohydrolases (Ntn hydrolases)"/>
    <property type="match status" value="1"/>
</dbReference>
<evidence type="ECO:0000256" key="10">
    <source>
        <dbReference type="ARBA" id="ARBA00033302"/>
    </source>
</evidence>
<evidence type="ECO:0000256" key="7">
    <source>
        <dbReference type="ARBA" id="ARBA00022737"/>
    </source>
</evidence>
<dbReference type="InterPro" id="IPR035490">
    <property type="entry name" value="GlmS/FrlB_SIS"/>
</dbReference>
<dbReference type="OrthoDB" id="15235at2759"/>
<dbReference type="NCBIfam" id="NF001484">
    <property type="entry name" value="PRK00331.1"/>
    <property type="match status" value="1"/>
</dbReference>
<dbReference type="InterPro" id="IPR029055">
    <property type="entry name" value="Ntn_hydrolases_N"/>
</dbReference>
<dbReference type="Pfam" id="PF01380">
    <property type="entry name" value="SIS"/>
    <property type="match status" value="2"/>
</dbReference>
<dbReference type="Proteomes" id="UP000031056">
    <property type="component" value="Unassembled WGS sequence"/>
</dbReference>
<feature type="domain" description="SIS" evidence="12">
    <location>
        <begin position="508"/>
        <end position="653"/>
    </location>
</feature>
<dbReference type="EC" id="2.6.1.16" evidence="4"/>
<name>A0A0B2UJI4_9MICR</name>
<evidence type="ECO:0000256" key="1">
    <source>
        <dbReference type="ARBA" id="ARBA00001031"/>
    </source>
</evidence>
<reference evidence="13 14" key="1">
    <citation type="journal article" date="2014" name="MBio">
        <title>The Ordospora colligata genome; evolution of extreme reduction in microsporidia and host-to-parasite horizontal gene transfer.</title>
        <authorList>
            <person name="Pombert J.-F."/>
            <person name="Haag K.L."/>
            <person name="Beidas S."/>
            <person name="Ebert D."/>
            <person name="Keeling P.J."/>
        </authorList>
    </citation>
    <scope>NUCLEOTIDE SEQUENCE [LARGE SCALE GENOMIC DNA]</scope>
    <source>
        <strain evidence="13 14">OC4</strain>
    </source>
</reference>
<dbReference type="PROSITE" id="PS51464">
    <property type="entry name" value="SIS"/>
    <property type="match status" value="2"/>
</dbReference>
<dbReference type="GO" id="GO:0097367">
    <property type="term" value="F:carbohydrate derivative binding"/>
    <property type="evidence" value="ECO:0007669"/>
    <property type="project" value="InterPro"/>
</dbReference>
<comment type="catalytic activity">
    <reaction evidence="1">
        <text>D-fructose 6-phosphate + L-glutamine = D-glucosamine 6-phosphate + L-glutamate</text>
        <dbReference type="Rhea" id="RHEA:13237"/>
        <dbReference type="ChEBI" id="CHEBI:29985"/>
        <dbReference type="ChEBI" id="CHEBI:58359"/>
        <dbReference type="ChEBI" id="CHEBI:58725"/>
        <dbReference type="ChEBI" id="CHEBI:61527"/>
        <dbReference type="EC" id="2.6.1.16"/>
    </reaction>
</comment>
<dbReference type="FunFam" id="3.60.20.10:FF:000052">
    <property type="entry name" value="Glutamine--fructose-6-phosphate aminotransferase [isomerizing] 2"/>
    <property type="match status" value="1"/>
</dbReference>
<evidence type="ECO:0000256" key="6">
    <source>
        <dbReference type="ARBA" id="ARBA00022679"/>
    </source>
</evidence>
<evidence type="ECO:0000256" key="3">
    <source>
        <dbReference type="ARBA" id="ARBA00004775"/>
    </source>
</evidence>
<evidence type="ECO:0000313" key="13">
    <source>
        <dbReference type="EMBL" id="KHN69389.1"/>
    </source>
</evidence>
<evidence type="ECO:0000256" key="2">
    <source>
        <dbReference type="ARBA" id="ARBA00003267"/>
    </source>
</evidence>
<dbReference type="FunFam" id="3.40.50.10490:FF:000001">
    <property type="entry name" value="Glutamine--fructose-6-phosphate aminotransferase [isomerizing]"/>
    <property type="match status" value="1"/>
</dbReference>
<accession>A0A0B2UJI4</accession>
<keyword evidence="7" id="KW-0677">Repeat</keyword>
<dbReference type="Gene3D" id="3.40.50.10490">
    <property type="entry name" value="Glucose-6-phosphate isomerase like protein, domain 1"/>
    <property type="match status" value="2"/>
</dbReference>
<dbReference type="PANTHER" id="PTHR10937:SF0">
    <property type="entry name" value="GLUTAMINE--FRUCTOSE-6-PHOSPHATE TRANSAMINASE (ISOMERIZING)"/>
    <property type="match status" value="1"/>
</dbReference>
<dbReference type="HOGENOM" id="CLU_012520_5_2_1"/>
<evidence type="ECO:0000313" key="14">
    <source>
        <dbReference type="Proteomes" id="UP000031056"/>
    </source>
</evidence>
<dbReference type="InterPro" id="IPR047084">
    <property type="entry name" value="GFAT_N"/>
</dbReference>
<dbReference type="RefSeq" id="XP_014563431.1">
    <property type="nucleotide sequence ID" value="XM_014707945.1"/>
</dbReference>
<dbReference type="InParanoid" id="A0A0B2UJI4"/>
<evidence type="ECO:0000259" key="12">
    <source>
        <dbReference type="PROSITE" id="PS51464"/>
    </source>
</evidence>
<dbReference type="STRING" id="1354746.A0A0B2UJI4"/>
<dbReference type="Pfam" id="PF13522">
    <property type="entry name" value="GATase_6"/>
    <property type="match status" value="1"/>
</dbReference>
<keyword evidence="6" id="KW-0808">Transferase</keyword>
<dbReference type="PANTHER" id="PTHR10937">
    <property type="entry name" value="GLUCOSAMINE--FRUCTOSE-6-PHOSPHATE AMINOTRANSFERASE, ISOMERIZING"/>
    <property type="match status" value="1"/>
</dbReference>
<dbReference type="PROSITE" id="PS51278">
    <property type="entry name" value="GATASE_TYPE_2"/>
    <property type="match status" value="1"/>
</dbReference>
<dbReference type="AlphaFoldDB" id="A0A0B2UJI4"/>
<comment type="caution">
    <text evidence="13">The sequence shown here is derived from an EMBL/GenBank/DDBJ whole genome shotgun (WGS) entry which is preliminary data.</text>
</comment>
<dbReference type="GeneID" id="26262165"/>
<dbReference type="UniPathway" id="UPA00113">
    <property type="reaction ID" value="UER00528"/>
</dbReference>
<keyword evidence="5" id="KW-0032">Aminotransferase</keyword>
<sequence>MCGIFGYAGFATEMSKKRIIDVLVNGLRRIEYRGYDSAGICITDDSDIQLVRIRAVGKVECLAQAVQTQCNINLSRKVQGYAGIAHTRWATHGQPSVENSHPLSSDKDNHFLVVHNGIITNYKEIRVDLEKKGFIFESNTDTECAAKLAMDTYIQMSKDNKCVSFVDVIKNVAKQCDGAFAFVFVSSYFPNEMVIVRKSSPVLIGLKLAQGSIPKSIRVVYDPYDNSGLGEATPSEVFVSSDASALIEHTRNIVYLEDNDIAHVSNGNVLIHRLIAKEHDTTVKEREVKTINMELSSIMKGEYDHYMIKEINEQKDSVIRTMAGRIDFDRYSVFLDGLKDYIDAIRSAQRIVFIACGTSYYACLSCRALFEELVGVPVTVEMATDFLDRKPPVTSNDAVFIMSQSGETADSAMAMRYCLKNDALCIGITNTIGSTISRETACGVHINAGPEIGVASTKAYTSQYITLVLITLKLSECNPLHTNRRKEIIEGLKSISSQIDKTLMLNESVRSIANGKMKDCTSMLVLGRGYQYPTCLEGALKIKEITYIHSEGLAAGELKHGPIALVDDKLELIFIAANDLNYDKARNAMEQICARNGNPMVICTEDVADDYSVHQVLKIPKTVDCLQGVLAVIPLQLLSYHLAVAKGYDPDFPRSLAKSVTVE</sequence>
<dbReference type="InterPro" id="IPR001347">
    <property type="entry name" value="SIS_dom"/>
</dbReference>
<dbReference type="SUPFAM" id="SSF53697">
    <property type="entry name" value="SIS domain"/>
    <property type="match status" value="1"/>
</dbReference>
<proteinExistence type="predicted"/>
<dbReference type="CDD" id="cd00714">
    <property type="entry name" value="GFAT"/>
    <property type="match status" value="1"/>
</dbReference>
<evidence type="ECO:0000256" key="4">
    <source>
        <dbReference type="ARBA" id="ARBA00012916"/>
    </source>
</evidence>
<gene>
    <name evidence="13" type="ORF">M896_081250</name>
</gene>
<keyword evidence="14" id="KW-1185">Reference proteome</keyword>
<comment type="pathway">
    <text evidence="3">Nucleotide-sugar biosynthesis; UDP-N-acetyl-alpha-D-glucosamine biosynthesis; alpha-D-glucosamine 6-phosphate from D-fructose 6-phosphate: step 1/1.</text>
</comment>
<dbReference type="InterPro" id="IPR035466">
    <property type="entry name" value="GlmS/AgaS_SIS"/>
</dbReference>
<dbReference type="EMBL" id="JOKQ01000008">
    <property type="protein sequence ID" value="KHN69389.1"/>
    <property type="molecule type" value="Genomic_DNA"/>
</dbReference>
<dbReference type="FunCoup" id="A0A0B2UJI4">
    <property type="interactions" value="38"/>
</dbReference>
<keyword evidence="8" id="KW-0315">Glutamine amidotransferase</keyword>
<protein>
    <recommendedName>
        <fullName evidence="4">glutamine--fructose-6-phosphate transaminase (isomerizing)</fullName>
        <ecNumber evidence="4">2.6.1.16</ecNumber>
    </recommendedName>
    <alternativeName>
        <fullName evidence="10">D-fructose-6-phosphate amidotransferase</fullName>
    </alternativeName>
    <alternativeName>
        <fullName evidence="9">Hexosephosphate aminotransferase</fullName>
    </alternativeName>
</protein>
<feature type="domain" description="SIS" evidence="12">
    <location>
        <begin position="341"/>
        <end position="480"/>
    </location>
</feature>
<dbReference type="VEuPathDB" id="MicrosporidiaDB:M896_081250"/>
<feature type="domain" description="Glutamine amidotransferase type-2" evidence="11">
    <location>
        <begin position="2"/>
        <end position="267"/>
    </location>
</feature>
<dbReference type="Gene3D" id="3.60.20.10">
    <property type="entry name" value="Glutamine Phosphoribosylpyrophosphate, subunit 1, domain 1"/>
    <property type="match status" value="1"/>
</dbReference>
<dbReference type="CDD" id="cd05008">
    <property type="entry name" value="SIS_GlmS_GlmD_1"/>
    <property type="match status" value="1"/>
</dbReference>
<dbReference type="GO" id="GO:0006002">
    <property type="term" value="P:fructose 6-phosphate metabolic process"/>
    <property type="evidence" value="ECO:0007669"/>
    <property type="project" value="TreeGrafter"/>
</dbReference>
<dbReference type="GO" id="GO:0004360">
    <property type="term" value="F:glutamine-fructose-6-phosphate transaminase (isomerizing) activity"/>
    <property type="evidence" value="ECO:0007669"/>
    <property type="project" value="UniProtKB-EC"/>
</dbReference>